<dbReference type="InterPro" id="IPR016163">
    <property type="entry name" value="Ald_DH_C"/>
</dbReference>
<evidence type="ECO:0000313" key="4">
    <source>
        <dbReference type="EMBL" id="CAE6917716.1"/>
    </source>
</evidence>
<dbReference type="AlphaFoldDB" id="A0A9N8MX40"/>
<dbReference type="GO" id="GO:0008911">
    <property type="term" value="F:lactaldehyde dehydrogenase (NAD+) activity"/>
    <property type="evidence" value="ECO:0007669"/>
    <property type="project" value="TreeGrafter"/>
</dbReference>
<proteinExistence type="inferred from homology"/>
<dbReference type="EC" id="1.2.1.73" evidence="4"/>
<dbReference type="EMBL" id="CAJNAS010000012">
    <property type="protein sequence ID" value="CAE6917716.1"/>
    <property type="molecule type" value="Genomic_DNA"/>
</dbReference>
<reference evidence="4" key="1">
    <citation type="submission" date="2021-02" db="EMBL/GenBank/DDBJ databases">
        <authorList>
            <person name="Vanwijnsberghe S."/>
        </authorList>
    </citation>
    <scope>NUCLEOTIDE SEQUENCE</scope>
    <source>
        <strain evidence="4">R-70211</strain>
    </source>
</reference>
<dbReference type="CDD" id="cd07149">
    <property type="entry name" value="ALDH_y4uC"/>
    <property type="match status" value="1"/>
</dbReference>
<dbReference type="SUPFAM" id="SSF53720">
    <property type="entry name" value="ALDH-like"/>
    <property type="match status" value="1"/>
</dbReference>
<organism evidence="4 5">
    <name type="scientific">Paraburkholderia domus</name>
    <dbReference type="NCBI Taxonomy" id="2793075"/>
    <lineage>
        <taxon>Bacteria</taxon>
        <taxon>Pseudomonadati</taxon>
        <taxon>Pseudomonadota</taxon>
        <taxon>Betaproteobacteria</taxon>
        <taxon>Burkholderiales</taxon>
        <taxon>Burkholderiaceae</taxon>
        <taxon>Paraburkholderia</taxon>
    </lineage>
</organism>
<dbReference type="InterPro" id="IPR016161">
    <property type="entry name" value="Ald_DH/histidinol_DH"/>
</dbReference>
<dbReference type="InterPro" id="IPR015590">
    <property type="entry name" value="Aldehyde_DH_dom"/>
</dbReference>
<keyword evidence="2 4" id="KW-0560">Oxidoreductase</keyword>
<comment type="similarity">
    <text evidence="1">Belongs to the aldehyde dehydrogenase family.</text>
</comment>
<dbReference type="Pfam" id="PF00171">
    <property type="entry name" value="Aldedh"/>
    <property type="match status" value="1"/>
</dbReference>
<dbReference type="PANTHER" id="PTHR42991:SF1">
    <property type="entry name" value="ALDEHYDE DEHYDROGENASE"/>
    <property type="match status" value="1"/>
</dbReference>
<dbReference type="InterPro" id="IPR051020">
    <property type="entry name" value="ALDH-related_metabolic_enz"/>
</dbReference>
<dbReference type="PANTHER" id="PTHR42991">
    <property type="entry name" value="ALDEHYDE DEHYDROGENASE"/>
    <property type="match status" value="1"/>
</dbReference>
<dbReference type="InterPro" id="IPR016162">
    <property type="entry name" value="Ald_DH_N"/>
</dbReference>
<evidence type="ECO:0000313" key="5">
    <source>
        <dbReference type="Proteomes" id="UP000675121"/>
    </source>
</evidence>
<dbReference type="RefSeq" id="WP_201083859.1">
    <property type="nucleotide sequence ID" value="NZ_CAJNAS010000012.1"/>
</dbReference>
<feature type="domain" description="Aldehyde dehydrogenase" evidence="3">
    <location>
        <begin position="12"/>
        <end position="463"/>
    </location>
</feature>
<dbReference type="GO" id="GO:0102984">
    <property type="term" value="F:sulfoacetaldehyde dehydrogenase activity"/>
    <property type="evidence" value="ECO:0007669"/>
    <property type="project" value="UniProtKB-EC"/>
</dbReference>
<sequence>MNSAFPIDSSPGFISVTNPFDGVEVGTVVNIPPEAAQVLIQTAKEGARVCRSLSRHERSRVLETCASLVERDGDAFANLIVAEAGKTIRQARKEVQRCVNTLKLSADEARRNAGEVVPFDAYGGSENRQGWFTREPLGIIVAITPYNDPLNLVAHKLGPAIAGGNAVVLKPSELTPLSAIRLVGYLVAAGMPPNVVSVATGGAALGEALVSSRDVRMVSFTGGFATGERIASSAGLKKLAMDLGGNAPVIVLGDCDLEDAVASCVSGAFWAAGQNCIGTQRILVQSSIYDAFRTRFVACTKALKTGNPAMPETDVGPMITAQSAARTRGVVDAAISQGATLLCGNTQDGSLYAPTVLEDVGFECELWKQEIFSPVVVLQRIETLDEALSLANSSEYSLHAGIFTNDLHVALKAADRLEAGGVMINDSSDYRFDAMPFGGFKYGSLGREGVRFAYEEMTQPKVVCIRKAVYGNHEQSATA</sequence>
<gene>
    <name evidence="4" type="primary">safD_2</name>
    <name evidence="4" type="ORF">R70211_04309</name>
</gene>
<dbReference type="Gene3D" id="3.40.605.10">
    <property type="entry name" value="Aldehyde Dehydrogenase, Chain A, domain 1"/>
    <property type="match status" value="1"/>
</dbReference>
<comment type="caution">
    <text evidence="4">The sequence shown here is derived from an EMBL/GenBank/DDBJ whole genome shotgun (WGS) entry which is preliminary data.</text>
</comment>
<evidence type="ECO:0000256" key="2">
    <source>
        <dbReference type="ARBA" id="ARBA00023002"/>
    </source>
</evidence>
<evidence type="ECO:0000256" key="1">
    <source>
        <dbReference type="ARBA" id="ARBA00009986"/>
    </source>
</evidence>
<dbReference type="Gene3D" id="3.40.309.10">
    <property type="entry name" value="Aldehyde Dehydrogenase, Chain A, domain 2"/>
    <property type="match status" value="1"/>
</dbReference>
<name>A0A9N8MX40_9BURK</name>
<keyword evidence="5" id="KW-1185">Reference proteome</keyword>
<evidence type="ECO:0000259" key="3">
    <source>
        <dbReference type="Pfam" id="PF00171"/>
    </source>
</evidence>
<dbReference type="Proteomes" id="UP000675121">
    <property type="component" value="Unassembled WGS sequence"/>
</dbReference>
<protein>
    <submittedName>
        <fullName evidence="4">Sulfoacetaldehyde dehydrogenase</fullName>
        <ecNumber evidence="4">1.2.1.73</ecNumber>
    </submittedName>
</protein>
<accession>A0A9N8MX40</accession>